<dbReference type="PANTHER" id="PTHR37171:SF1">
    <property type="entry name" value="SERINE_THREONINE-PROTEIN KINASE YRZF-RELATED"/>
    <property type="match status" value="1"/>
</dbReference>
<dbReference type="SUPFAM" id="SSF56112">
    <property type="entry name" value="Protein kinase-like (PK-like)"/>
    <property type="match status" value="1"/>
</dbReference>
<name>B0DAF5_LACBS</name>
<dbReference type="GeneID" id="6076208"/>
<evidence type="ECO:0000313" key="1">
    <source>
        <dbReference type="EMBL" id="EDR08523.1"/>
    </source>
</evidence>
<dbReference type="OrthoDB" id="3182995at2759"/>
<dbReference type="Gene3D" id="1.10.510.10">
    <property type="entry name" value="Transferase(Phosphotransferase) domain 1"/>
    <property type="match status" value="1"/>
</dbReference>
<accession>B0DAF5</accession>
<dbReference type="GO" id="GO:0004672">
    <property type="term" value="F:protein kinase activity"/>
    <property type="evidence" value="ECO:0007669"/>
    <property type="project" value="InterPro"/>
</dbReference>
<dbReference type="InParanoid" id="B0DAF5"/>
<dbReference type="AlphaFoldDB" id="B0DAF5"/>
<dbReference type="InterPro" id="IPR011009">
    <property type="entry name" value="Kinase-like_dom_sf"/>
</dbReference>
<organism evidence="2">
    <name type="scientific">Laccaria bicolor (strain S238N-H82 / ATCC MYA-4686)</name>
    <name type="common">Bicoloured deceiver</name>
    <name type="synonym">Laccaria laccata var. bicolor</name>
    <dbReference type="NCBI Taxonomy" id="486041"/>
    <lineage>
        <taxon>Eukaryota</taxon>
        <taxon>Fungi</taxon>
        <taxon>Dikarya</taxon>
        <taxon>Basidiomycota</taxon>
        <taxon>Agaricomycotina</taxon>
        <taxon>Agaricomycetes</taxon>
        <taxon>Agaricomycetidae</taxon>
        <taxon>Agaricales</taxon>
        <taxon>Agaricineae</taxon>
        <taxon>Hydnangiaceae</taxon>
        <taxon>Laccaria</taxon>
    </lineage>
</organism>
<evidence type="ECO:0000313" key="2">
    <source>
        <dbReference type="Proteomes" id="UP000001194"/>
    </source>
</evidence>
<dbReference type="PANTHER" id="PTHR37171">
    <property type="entry name" value="SERINE/THREONINE-PROTEIN KINASE YRZF-RELATED"/>
    <property type="match status" value="1"/>
</dbReference>
<dbReference type="PROSITE" id="PS00109">
    <property type="entry name" value="PROTEIN_KINASE_TYR"/>
    <property type="match status" value="1"/>
</dbReference>
<protein>
    <submittedName>
        <fullName evidence="1">Predicted protein</fullName>
    </submittedName>
</protein>
<dbReference type="EMBL" id="DS547101">
    <property type="protein sequence ID" value="EDR08523.1"/>
    <property type="molecule type" value="Genomic_DNA"/>
</dbReference>
<dbReference type="HOGENOM" id="CLU_047433_0_0_1"/>
<dbReference type="KEGG" id="lbc:LACBIDRAFT_297282"/>
<sequence length="457" mass="50567">MQTSLPDLPFRDYADAALDESGIYSTAQCGRRRHPRTDLKALTPWTSFPNDIHNAILAIPHARTPFHIDGPTSDAFVDSELTIHHHALDTLLRPAANVLMRLGVNGRFAQPGGGNSAIVGDPDFSWITSSASQPHPKLTVEYKPWWAVDLLNLVTAFDKKLDDALSKQSLHALHQTYGYMTFNNNRFGILTNWRHALFLRRAETQKGKTLQYYLVELDRAGQPISMLKALVGMVLLAEDDWFCSPPTLASDPPGQTFGKSGTAWNDRKVGAKKYHMQPVNGAYQCFAIDFRLCHFDISSARHSGENGCVVTAQLLPPSVGQHVLHAVCKVVDAFHNPDAATSLYDEAGAYAALQDLQGKVIPRLYGFYEVWGILQFLALEPVGNAISENEQINPTLGTNMKAALKCIHDAGYIHGDIARRNFCITGNGKVFLVDLETCRPFGNPSEPDDEMDEVDRL</sequence>
<keyword evidence="2" id="KW-1185">Reference proteome</keyword>
<dbReference type="Proteomes" id="UP000001194">
    <property type="component" value="Unassembled WGS sequence"/>
</dbReference>
<proteinExistence type="predicted"/>
<dbReference type="InterPro" id="IPR008266">
    <property type="entry name" value="Tyr_kinase_AS"/>
</dbReference>
<reference evidence="1 2" key="1">
    <citation type="journal article" date="2008" name="Nature">
        <title>The genome of Laccaria bicolor provides insights into mycorrhizal symbiosis.</title>
        <authorList>
            <person name="Martin F."/>
            <person name="Aerts A."/>
            <person name="Ahren D."/>
            <person name="Brun A."/>
            <person name="Danchin E.G.J."/>
            <person name="Duchaussoy F."/>
            <person name="Gibon J."/>
            <person name="Kohler A."/>
            <person name="Lindquist E."/>
            <person name="Pereda V."/>
            <person name="Salamov A."/>
            <person name="Shapiro H.J."/>
            <person name="Wuyts J."/>
            <person name="Blaudez D."/>
            <person name="Buee M."/>
            <person name="Brokstein P."/>
            <person name="Canbaeck B."/>
            <person name="Cohen D."/>
            <person name="Courty P.E."/>
            <person name="Coutinho P.M."/>
            <person name="Delaruelle C."/>
            <person name="Detter J.C."/>
            <person name="Deveau A."/>
            <person name="DiFazio S."/>
            <person name="Duplessis S."/>
            <person name="Fraissinet-Tachet L."/>
            <person name="Lucic E."/>
            <person name="Frey-Klett P."/>
            <person name="Fourrey C."/>
            <person name="Feussner I."/>
            <person name="Gay G."/>
            <person name="Grimwood J."/>
            <person name="Hoegger P.J."/>
            <person name="Jain P."/>
            <person name="Kilaru S."/>
            <person name="Labbe J."/>
            <person name="Lin Y.C."/>
            <person name="Legue V."/>
            <person name="Le Tacon F."/>
            <person name="Marmeisse R."/>
            <person name="Melayah D."/>
            <person name="Montanini B."/>
            <person name="Muratet M."/>
            <person name="Nehls U."/>
            <person name="Niculita-Hirzel H."/>
            <person name="Oudot-Le Secq M.P."/>
            <person name="Peter M."/>
            <person name="Quesneville H."/>
            <person name="Rajashekar B."/>
            <person name="Reich M."/>
            <person name="Rouhier N."/>
            <person name="Schmutz J."/>
            <person name="Yin T."/>
            <person name="Chalot M."/>
            <person name="Henrissat B."/>
            <person name="Kuees U."/>
            <person name="Lucas S."/>
            <person name="Van de Peer Y."/>
            <person name="Podila G.K."/>
            <person name="Polle A."/>
            <person name="Pukkila P.J."/>
            <person name="Richardson P.M."/>
            <person name="Rouze P."/>
            <person name="Sanders I.R."/>
            <person name="Stajich J.E."/>
            <person name="Tunlid A."/>
            <person name="Tuskan G."/>
            <person name="Grigoriev I.V."/>
        </authorList>
    </citation>
    <scope>NUCLEOTIDE SEQUENCE [LARGE SCALE GENOMIC DNA]</scope>
    <source>
        <strain evidence="2">S238N-H82 / ATCC MYA-4686</strain>
    </source>
</reference>
<gene>
    <name evidence="1" type="ORF">LACBIDRAFT_297282</name>
</gene>
<dbReference type="InterPro" id="IPR052396">
    <property type="entry name" value="Meiotic_Drive_Suppr_Kinase"/>
</dbReference>
<dbReference type="RefSeq" id="XP_001880748.1">
    <property type="nucleotide sequence ID" value="XM_001880713.1"/>
</dbReference>